<dbReference type="RefSeq" id="WP_348788615.1">
    <property type="nucleotide sequence ID" value="NZ_CP157390.1"/>
</dbReference>
<protein>
    <submittedName>
        <fullName evidence="2">Uncharacterized protein</fullName>
    </submittedName>
</protein>
<dbReference type="EMBL" id="CP157390">
    <property type="protein sequence ID" value="XBM48670.1"/>
    <property type="molecule type" value="Genomic_DNA"/>
</dbReference>
<name>A0AAU7GB41_9MICO</name>
<evidence type="ECO:0000256" key="1">
    <source>
        <dbReference type="SAM" id="MobiDB-lite"/>
    </source>
</evidence>
<sequence>MALFGGHHEHHGQDGRDGHDRHDPMPEDPTVAMERYEYVLATAQPDRQYAVHAEAFGRLTDAEREELRARLAEAVPPADAPIDARPETLARVATDAERTASGSLARILGPLLPTVAAVVVASPPAIALFPYEYGAVTGQWAEDAEEDGGFF</sequence>
<gene>
    <name evidence="2" type="ORF">AAME72_02160</name>
</gene>
<feature type="region of interest" description="Disordered" evidence="1">
    <location>
        <begin position="1"/>
        <end position="28"/>
    </location>
</feature>
<evidence type="ECO:0000313" key="2">
    <source>
        <dbReference type="EMBL" id="XBM48670.1"/>
    </source>
</evidence>
<dbReference type="AlphaFoldDB" id="A0AAU7GB41"/>
<proteinExistence type="predicted"/>
<reference evidence="2" key="1">
    <citation type="submission" date="2024-05" db="EMBL/GenBank/DDBJ databases">
        <title>The Natural Products Discovery Center: Release of the First 8490 Sequenced Strains for Exploring Actinobacteria Biosynthetic Diversity.</title>
        <authorList>
            <person name="Kalkreuter E."/>
            <person name="Kautsar S.A."/>
            <person name="Yang D."/>
            <person name="Bader C.D."/>
            <person name="Teijaro C.N."/>
            <person name="Fluegel L."/>
            <person name="Davis C.M."/>
            <person name="Simpson J.R."/>
            <person name="Lauterbach L."/>
            <person name="Steele A.D."/>
            <person name="Gui C."/>
            <person name="Meng S."/>
            <person name="Li G."/>
            <person name="Viehrig K."/>
            <person name="Ye F."/>
            <person name="Su P."/>
            <person name="Kiefer A.F."/>
            <person name="Nichols A."/>
            <person name="Cepeda A.J."/>
            <person name="Yan W."/>
            <person name="Fan B."/>
            <person name="Jiang Y."/>
            <person name="Adhikari A."/>
            <person name="Zheng C.-J."/>
            <person name="Schuster L."/>
            <person name="Cowan T.M."/>
            <person name="Smanski M.J."/>
            <person name="Chevrette M.G."/>
            <person name="de Carvalho L.P.S."/>
            <person name="Shen B."/>
        </authorList>
    </citation>
    <scope>NUCLEOTIDE SEQUENCE</scope>
    <source>
        <strain evidence="2">NPDC080035</strain>
    </source>
</reference>
<organism evidence="2">
    <name type="scientific">Leifsonia sp. NPDC080035</name>
    <dbReference type="NCBI Taxonomy" id="3143936"/>
    <lineage>
        <taxon>Bacteria</taxon>
        <taxon>Bacillati</taxon>
        <taxon>Actinomycetota</taxon>
        <taxon>Actinomycetes</taxon>
        <taxon>Micrococcales</taxon>
        <taxon>Microbacteriaceae</taxon>
        <taxon>Leifsonia</taxon>
    </lineage>
</organism>
<accession>A0AAU7GB41</accession>
<feature type="compositionally biased region" description="Basic and acidic residues" evidence="1">
    <location>
        <begin position="11"/>
        <end position="25"/>
    </location>
</feature>